<evidence type="ECO:0000313" key="1">
    <source>
        <dbReference type="EMBL" id="KAH7012122.1"/>
    </source>
</evidence>
<gene>
    <name evidence="1" type="ORF">B0I36DRAFT_356220</name>
</gene>
<reference evidence="1" key="1">
    <citation type="journal article" date="2021" name="Nat. Commun.">
        <title>Genetic determinants of endophytism in the Arabidopsis root mycobiome.</title>
        <authorList>
            <person name="Mesny F."/>
            <person name="Miyauchi S."/>
            <person name="Thiergart T."/>
            <person name="Pickel B."/>
            <person name="Atanasova L."/>
            <person name="Karlsson M."/>
            <person name="Huettel B."/>
            <person name="Barry K.W."/>
            <person name="Haridas S."/>
            <person name="Chen C."/>
            <person name="Bauer D."/>
            <person name="Andreopoulos W."/>
            <person name="Pangilinan J."/>
            <person name="LaButti K."/>
            <person name="Riley R."/>
            <person name="Lipzen A."/>
            <person name="Clum A."/>
            <person name="Drula E."/>
            <person name="Henrissat B."/>
            <person name="Kohler A."/>
            <person name="Grigoriev I.V."/>
            <person name="Martin F.M."/>
            <person name="Hacquard S."/>
        </authorList>
    </citation>
    <scope>NUCLEOTIDE SEQUENCE</scope>
    <source>
        <strain evidence="1">MPI-CAGE-CH-0230</strain>
    </source>
</reference>
<dbReference type="Proteomes" id="UP000756346">
    <property type="component" value="Unassembled WGS sequence"/>
</dbReference>
<dbReference type="InterPro" id="IPR036770">
    <property type="entry name" value="Ankyrin_rpt-contain_sf"/>
</dbReference>
<dbReference type="GeneID" id="70187112"/>
<evidence type="ECO:0008006" key="3">
    <source>
        <dbReference type="Google" id="ProtNLM"/>
    </source>
</evidence>
<accession>A0A9P9BIG1</accession>
<dbReference type="EMBL" id="JAGTJQ010000015">
    <property type="protein sequence ID" value="KAH7012122.1"/>
    <property type="molecule type" value="Genomic_DNA"/>
</dbReference>
<proteinExistence type="predicted"/>
<organism evidence="1 2">
    <name type="scientific">Microdochium trichocladiopsis</name>
    <dbReference type="NCBI Taxonomy" id="1682393"/>
    <lineage>
        <taxon>Eukaryota</taxon>
        <taxon>Fungi</taxon>
        <taxon>Dikarya</taxon>
        <taxon>Ascomycota</taxon>
        <taxon>Pezizomycotina</taxon>
        <taxon>Sordariomycetes</taxon>
        <taxon>Xylariomycetidae</taxon>
        <taxon>Xylariales</taxon>
        <taxon>Microdochiaceae</taxon>
        <taxon>Microdochium</taxon>
    </lineage>
</organism>
<protein>
    <recommendedName>
        <fullName evidence="3">Ankyrin repeat-containing domain protein</fullName>
    </recommendedName>
</protein>
<evidence type="ECO:0000313" key="2">
    <source>
        <dbReference type="Proteomes" id="UP000756346"/>
    </source>
</evidence>
<sequence length="312" mass="34289">MLGTCRSCREEDDLVVVAKYREHASTRVKKQISKQADPILAALQWHHNPEVARGAVCRGKTYEAAYKTSFHGGTWLQAAYKPLESRSLCESQARELRAGFKPYEANEPVALLLRTLYGRILSPTERADTEFAAAVVYDLRRSDVWPAPACLEAVALALMIQGRLEEASLCYEQLAAAGPLPEVVVVVQARYGSCQLFMATLPRLGSKPSPEILGKSFIAAAARGDIELLAHLHLNHGVRLDYQFGRYSAALAAAAGGHTYVMEFLQRRGALSTSLAAIVTADSHGHHDTVQYLIAQRAANWHGRERPRGRDA</sequence>
<keyword evidence="2" id="KW-1185">Reference proteome</keyword>
<dbReference type="SUPFAM" id="SSF48403">
    <property type="entry name" value="Ankyrin repeat"/>
    <property type="match status" value="1"/>
</dbReference>
<dbReference type="AlphaFoldDB" id="A0A9P9BIG1"/>
<dbReference type="RefSeq" id="XP_046004498.1">
    <property type="nucleotide sequence ID" value="XM_046157566.1"/>
</dbReference>
<dbReference type="Gene3D" id="1.25.40.20">
    <property type="entry name" value="Ankyrin repeat-containing domain"/>
    <property type="match status" value="1"/>
</dbReference>
<comment type="caution">
    <text evidence="1">The sequence shown here is derived from an EMBL/GenBank/DDBJ whole genome shotgun (WGS) entry which is preliminary data.</text>
</comment>
<name>A0A9P9BIG1_9PEZI</name>